<sequence>MINLEFDRLLDSLTCGSQDFNQSKNSRKIQHLDSNILQDTDHYPENQKHSSGRGSKCDQSADGLVLFTIDANSIPTEFIDSPTLNSYIHSFDIKNQLILVKLASTIHANAIGEINTALDKALDHIGHLDHVKRFMGALVRVTDEKGHGKGKVGDHGWGLCTPPAGFPDKPTVTLEVGYSESEKKKNNAMTMPVKIRGALAYRRDRSRKGAWSLHRTRSVGHV</sequence>
<evidence type="ECO:0000313" key="1">
    <source>
        <dbReference type="EMBL" id="KAJ5383813.1"/>
    </source>
</evidence>
<reference evidence="1" key="1">
    <citation type="submission" date="2022-12" db="EMBL/GenBank/DDBJ databases">
        <authorList>
            <person name="Petersen C."/>
        </authorList>
    </citation>
    <scope>NUCLEOTIDE SEQUENCE</scope>
    <source>
        <strain evidence="1">IBT 3081</strain>
    </source>
</reference>
<dbReference type="OrthoDB" id="76567at2759"/>
<protein>
    <submittedName>
        <fullName evidence="1">Uncharacterized protein</fullName>
    </submittedName>
</protein>
<reference evidence="1" key="2">
    <citation type="journal article" date="2023" name="IMA Fungus">
        <title>Comparative genomic study of the Penicillium genus elucidates a diverse pangenome and 15 lateral gene transfer events.</title>
        <authorList>
            <person name="Petersen C."/>
            <person name="Sorensen T."/>
            <person name="Nielsen M.R."/>
            <person name="Sondergaard T.E."/>
            <person name="Sorensen J.L."/>
            <person name="Fitzpatrick D.A."/>
            <person name="Frisvad J.C."/>
            <person name="Nielsen K.L."/>
        </authorList>
    </citation>
    <scope>NUCLEOTIDE SEQUENCE</scope>
    <source>
        <strain evidence="1">IBT 3081</strain>
    </source>
</reference>
<keyword evidence="2" id="KW-1185">Reference proteome</keyword>
<organism evidence="1 2">
    <name type="scientific">Penicillium concentricum</name>
    <dbReference type="NCBI Taxonomy" id="293559"/>
    <lineage>
        <taxon>Eukaryota</taxon>
        <taxon>Fungi</taxon>
        <taxon>Dikarya</taxon>
        <taxon>Ascomycota</taxon>
        <taxon>Pezizomycotina</taxon>
        <taxon>Eurotiomycetes</taxon>
        <taxon>Eurotiomycetidae</taxon>
        <taxon>Eurotiales</taxon>
        <taxon>Aspergillaceae</taxon>
        <taxon>Penicillium</taxon>
    </lineage>
</organism>
<evidence type="ECO:0000313" key="2">
    <source>
        <dbReference type="Proteomes" id="UP001147752"/>
    </source>
</evidence>
<accession>A0A9W9VIT7</accession>
<proteinExistence type="predicted"/>
<comment type="caution">
    <text evidence="1">The sequence shown here is derived from an EMBL/GenBank/DDBJ whole genome shotgun (WGS) entry which is preliminary data.</text>
</comment>
<name>A0A9W9VIT7_9EURO</name>
<dbReference type="RefSeq" id="XP_056583589.1">
    <property type="nucleotide sequence ID" value="XM_056719454.1"/>
</dbReference>
<dbReference type="GeneID" id="81458637"/>
<dbReference type="Proteomes" id="UP001147752">
    <property type="component" value="Unassembled WGS sequence"/>
</dbReference>
<gene>
    <name evidence="1" type="ORF">N7517_001724</name>
</gene>
<dbReference type="AlphaFoldDB" id="A0A9W9VIT7"/>
<dbReference type="EMBL" id="JAPZBT010000001">
    <property type="protein sequence ID" value="KAJ5383813.1"/>
    <property type="molecule type" value="Genomic_DNA"/>
</dbReference>